<name>A0A562TCU9_CHIJA</name>
<comment type="caution">
    <text evidence="2">The sequence shown here is derived from an EMBL/GenBank/DDBJ whole genome shotgun (WGS) entry which is preliminary data.</text>
</comment>
<dbReference type="EMBL" id="VLLG01000002">
    <property type="protein sequence ID" value="TWI91332.1"/>
    <property type="molecule type" value="Genomic_DNA"/>
</dbReference>
<evidence type="ECO:0000256" key="1">
    <source>
        <dbReference type="SAM" id="Coils"/>
    </source>
</evidence>
<accession>A0A562TCU9</accession>
<reference evidence="2 3" key="1">
    <citation type="journal article" date="2013" name="Stand. Genomic Sci.">
        <title>Genomic Encyclopedia of Type Strains, Phase I: The one thousand microbial genomes (KMG-I) project.</title>
        <authorList>
            <person name="Kyrpides N.C."/>
            <person name="Woyke T."/>
            <person name="Eisen J.A."/>
            <person name="Garrity G."/>
            <person name="Lilburn T.G."/>
            <person name="Beck B.J."/>
            <person name="Whitman W.B."/>
            <person name="Hugenholtz P."/>
            <person name="Klenk H.P."/>
        </authorList>
    </citation>
    <scope>NUCLEOTIDE SEQUENCE [LARGE SCALE GENOMIC DNA]</scope>
    <source>
        <strain evidence="2 3">DSM 13484</strain>
    </source>
</reference>
<proteinExistence type="predicted"/>
<protein>
    <submittedName>
        <fullName evidence="2">Uncharacterized protein</fullName>
    </submittedName>
</protein>
<evidence type="ECO:0000313" key="3">
    <source>
        <dbReference type="Proteomes" id="UP000316778"/>
    </source>
</evidence>
<dbReference type="OrthoDB" id="680366at2"/>
<dbReference type="AlphaFoldDB" id="A0A562TCU9"/>
<evidence type="ECO:0000313" key="2">
    <source>
        <dbReference type="EMBL" id="TWI91332.1"/>
    </source>
</evidence>
<dbReference type="Proteomes" id="UP000316778">
    <property type="component" value="Unassembled WGS sequence"/>
</dbReference>
<keyword evidence="1" id="KW-0175">Coiled coil</keyword>
<organism evidence="2 3">
    <name type="scientific">Chitinophaga japonensis</name>
    <name type="common">Flexibacter japonensis</name>
    <dbReference type="NCBI Taxonomy" id="104662"/>
    <lineage>
        <taxon>Bacteria</taxon>
        <taxon>Pseudomonadati</taxon>
        <taxon>Bacteroidota</taxon>
        <taxon>Chitinophagia</taxon>
        <taxon>Chitinophagales</taxon>
        <taxon>Chitinophagaceae</taxon>
        <taxon>Chitinophaga</taxon>
    </lineage>
</organism>
<dbReference type="RefSeq" id="WP_145710486.1">
    <property type="nucleotide sequence ID" value="NZ_BAAAFY010000001.1"/>
</dbReference>
<sequence>MEIPTQSSDLQQQINTWKSEVDNVRNDIRDMRGRLEQLAHKKTDPEMLVHVEHFQNQFICQLEVADELFHDLKQSAKKLSNNGVLAIVHDDRPVDDADTLYDRMETFKKIYGELKNEFDQFVK</sequence>
<keyword evidence="3" id="KW-1185">Reference proteome</keyword>
<feature type="coiled-coil region" evidence="1">
    <location>
        <begin position="7"/>
        <end position="41"/>
    </location>
</feature>
<gene>
    <name evidence="2" type="ORF">LX66_0701</name>
</gene>